<dbReference type="RefSeq" id="WP_014108520.1">
    <property type="nucleotide sequence ID" value="NC_016041.1"/>
</dbReference>
<dbReference type="AlphaFoldDB" id="G4QGK9"/>
<dbReference type="KEGG" id="gni:GNIT_1528"/>
<keyword evidence="1" id="KW-0732">Signal</keyword>
<keyword evidence="3" id="KW-1185">Reference proteome</keyword>
<reference evidence="2 3" key="1">
    <citation type="journal article" date="2011" name="J. Bacteriol.">
        <title>Complete genome sequence of seawater bacterium Glaciecola nitratireducens FR1064T.</title>
        <authorList>
            <person name="Bian F."/>
            <person name="Qin Q.L."/>
            <person name="Xie B.B."/>
            <person name="Shu Y.L."/>
            <person name="Zhang X.Y."/>
            <person name="Yu Y."/>
            <person name="Chen B."/>
            <person name="Chen X.L."/>
            <person name="Zhou B.C."/>
            <person name="Zhang Y.Z."/>
        </authorList>
    </citation>
    <scope>NUCLEOTIDE SEQUENCE [LARGE SCALE GENOMIC DNA]</scope>
    <source>
        <strain evidence="3">JCM 12485 / KCTC 12276 / FR1064</strain>
    </source>
</reference>
<proteinExistence type="predicted"/>
<evidence type="ECO:0000313" key="2">
    <source>
        <dbReference type="EMBL" id="AEP29646.1"/>
    </source>
</evidence>
<dbReference type="STRING" id="1085623.GNIT_1528"/>
<protein>
    <recommendedName>
        <fullName evidence="4">DUF3570 domain-containing protein</fullName>
    </recommendedName>
</protein>
<dbReference type="Proteomes" id="UP000009282">
    <property type="component" value="Chromosome"/>
</dbReference>
<dbReference type="EMBL" id="CP003060">
    <property type="protein sequence ID" value="AEP29646.1"/>
    <property type="molecule type" value="Genomic_DNA"/>
</dbReference>
<dbReference type="InterPro" id="IPR021953">
    <property type="entry name" value="DUF3570"/>
</dbReference>
<feature type="signal peptide" evidence="1">
    <location>
        <begin position="1"/>
        <end position="27"/>
    </location>
</feature>
<dbReference type="OrthoDB" id="5450709at2"/>
<evidence type="ECO:0000313" key="3">
    <source>
        <dbReference type="Proteomes" id="UP000009282"/>
    </source>
</evidence>
<gene>
    <name evidence="2" type="ordered locus">GNIT_1528</name>
</gene>
<accession>G4QGK9</accession>
<organism evidence="2 3">
    <name type="scientific">Glaciecola nitratireducens (strain JCM 12485 / KCTC 12276 / FR1064)</name>
    <dbReference type="NCBI Taxonomy" id="1085623"/>
    <lineage>
        <taxon>Bacteria</taxon>
        <taxon>Pseudomonadati</taxon>
        <taxon>Pseudomonadota</taxon>
        <taxon>Gammaproteobacteria</taxon>
        <taxon>Alteromonadales</taxon>
        <taxon>Alteromonadaceae</taxon>
        <taxon>Brumicola</taxon>
    </lineage>
</organism>
<dbReference type="HOGENOM" id="CLU_656630_0_0_6"/>
<feature type="chain" id="PRO_5003467233" description="DUF3570 domain-containing protein" evidence="1">
    <location>
        <begin position="28"/>
        <end position="436"/>
    </location>
</feature>
<evidence type="ECO:0000256" key="1">
    <source>
        <dbReference type="SAM" id="SignalP"/>
    </source>
</evidence>
<name>G4QGK9_GLANF</name>
<dbReference type="eggNOG" id="COG2067">
    <property type="taxonomic scope" value="Bacteria"/>
</dbReference>
<sequence length="436" mass="48550">MQLSKSKKIGALLATATCTLLNAGAQAQETKSENDWKFDTAILYYGETDRVSLLEGVISATKDFGDQHILNTKLVIDSLTGASATGAVAQPYAQTFSRPSGNGQYTTSPNELPLDDTFRDTRLALSANWTQPIYRDTRINVGGNVSREYDYLSVGANVSAERDFYNKNTTALFGLSYQFDSIDPVGGRPIPLSTMVVNNGQFGAGDAGEEAFEAAFEQTRIDGSDDKSTVDALFGLTQVINRRMIVQLNYSYSNSSGYLNDPYKLLSLVNENGETQSIVHENRPDSRAKHSVYAQTKYAFDNAVADVSYRFATDDWDIQSHTIDSRLRYNLTETDYIQPHVRYYQQSEADFYRPFLNEGEALPSVASADYRLGEMTAITVGLKYGHKMNNGHEWGVRAEYYQQDPKNAGFESIGVLATQDLYPSVKAFILQFNYNF</sequence>
<evidence type="ECO:0008006" key="4">
    <source>
        <dbReference type="Google" id="ProtNLM"/>
    </source>
</evidence>
<dbReference type="Pfam" id="PF12094">
    <property type="entry name" value="DUF3570"/>
    <property type="match status" value="1"/>
</dbReference>